<dbReference type="InterPro" id="IPR006116">
    <property type="entry name" value="NT_2-5OAS_ClassI-CCAase"/>
</dbReference>
<evidence type="ECO:0008006" key="2">
    <source>
        <dbReference type="Google" id="ProtNLM"/>
    </source>
</evidence>
<dbReference type="SUPFAM" id="SSF81301">
    <property type="entry name" value="Nucleotidyltransferase"/>
    <property type="match status" value="1"/>
</dbReference>
<dbReference type="Pfam" id="PF18144">
    <property type="entry name" value="SMODS"/>
    <property type="match status" value="1"/>
</dbReference>
<accession>A0A5J4R5H5</accession>
<proteinExistence type="predicted"/>
<evidence type="ECO:0000313" key="1">
    <source>
        <dbReference type="EMBL" id="KAA6329427.1"/>
    </source>
</evidence>
<name>A0A5J4R5H5_9ZZZZ</name>
<dbReference type="InterPro" id="IPR043519">
    <property type="entry name" value="NT_sf"/>
</dbReference>
<dbReference type="CDD" id="cd05400">
    <property type="entry name" value="NT_2-5OAS_ClassI-CCAase"/>
    <property type="match status" value="1"/>
</dbReference>
<reference evidence="1" key="1">
    <citation type="submission" date="2019-03" db="EMBL/GenBank/DDBJ databases">
        <title>Single cell metagenomics reveals metabolic interactions within the superorganism composed of flagellate Streblomastix strix and complex community of Bacteroidetes bacteria on its surface.</title>
        <authorList>
            <person name="Treitli S.C."/>
            <person name="Kolisko M."/>
            <person name="Husnik F."/>
            <person name="Keeling P."/>
            <person name="Hampl V."/>
        </authorList>
    </citation>
    <scope>NUCLEOTIDE SEQUENCE</scope>
    <source>
        <strain evidence="1">STM</strain>
    </source>
</reference>
<dbReference type="Gene3D" id="3.30.460.10">
    <property type="entry name" value="Beta Polymerase, domain 2"/>
    <property type="match status" value="1"/>
</dbReference>
<sequence length="323" mass="36641">MSTLLQSVDKFVENISVTDRQEANIESSYNNLKDNLLIEDSNLSVKEVFLNGSYERDTIIRPLDDIDLFAVIDEADYSENGQDPKPQTVLTGFKNYLNSLNDYKDKVKQDRPCVTVFLSDKKFDVLPSLRKAGALWIPNFDLSSWTFTDPKTHTDRLNEIHKRRNCKVKPVVKAVKHWKRENNQNIPSFHVEEVAISVFNIWNFSNLEEGIRFWFEHAEGYLQVDRFNSYDEYSKVKDKIKTVKDKLGEAQKSNDEKQVGEAKKIGKEIFGKEFPALDADEAKGFSSSLKEGALKYGAATGLSATVGSAMAASKGYYGDIYSA</sequence>
<protein>
    <recommendedName>
        <fullName evidence="2">Nucleotidyltransferase</fullName>
    </recommendedName>
</protein>
<gene>
    <name evidence="1" type="ORF">EZS27_021764</name>
</gene>
<dbReference type="AlphaFoldDB" id="A0A5J4R5H5"/>
<organism evidence="1">
    <name type="scientific">termite gut metagenome</name>
    <dbReference type="NCBI Taxonomy" id="433724"/>
    <lineage>
        <taxon>unclassified sequences</taxon>
        <taxon>metagenomes</taxon>
        <taxon>organismal metagenomes</taxon>
    </lineage>
</organism>
<dbReference type="EMBL" id="SNRY01001650">
    <property type="protein sequence ID" value="KAA6329427.1"/>
    <property type="molecule type" value="Genomic_DNA"/>
</dbReference>
<dbReference type="GO" id="GO:0016779">
    <property type="term" value="F:nucleotidyltransferase activity"/>
    <property type="evidence" value="ECO:0007669"/>
    <property type="project" value="InterPro"/>
</dbReference>
<comment type="caution">
    <text evidence="1">The sequence shown here is derived from an EMBL/GenBank/DDBJ whole genome shotgun (WGS) entry which is preliminary data.</text>
</comment>